<dbReference type="Proteomes" id="UP000314294">
    <property type="component" value="Unassembled WGS sequence"/>
</dbReference>
<organism evidence="1 2">
    <name type="scientific">Liparis tanakae</name>
    <name type="common">Tanaka's snailfish</name>
    <dbReference type="NCBI Taxonomy" id="230148"/>
    <lineage>
        <taxon>Eukaryota</taxon>
        <taxon>Metazoa</taxon>
        <taxon>Chordata</taxon>
        <taxon>Craniata</taxon>
        <taxon>Vertebrata</taxon>
        <taxon>Euteleostomi</taxon>
        <taxon>Actinopterygii</taxon>
        <taxon>Neopterygii</taxon>
        <taxon>Teleostei</taxon>
        <taxon>Neoteleostei</taxon>
        <taxon>Acanthomorphata</taxon>
        <taxon>Eupercaria</taxon>
        <taxon>Perciformes</taxon>
        <taxon>Cottioidei</taxon>
        <taxon>Cottales</taxon>
        <taxon>Liparidae</taxon>
        <taxon>Liparis</taxon>
    </lineage>
</organism>
<name>A0A4Z2HQM3_9TELE</name>
<reference evidence="1 2" key="1">
    <citation type="submission" date="2019-03" db="EMBL/GenBank/DDBJ databases">
        <title>First draft genome of Liparis tanakae, snailfish: a comprehensive survey of snailfish specific genes.</title>
        <authorList>
            <person name="Kim W."/>
            <person name="Song I."/>
            <person name="Jeong J.-H."/>
            <person name="Kim D."/>
            <person name="Kim S."/>
            <person name="Ryu S."/>
            <person name="Song J.Y."/>
            <person name="Lee S.K."/>
        </authorList>
    </citation>
    <scope>NUCLEOTIDE SEQUENCE [LARGE SCALE GENOMIC DNA]</scope>
    <source>
        <tissue evidence="1">Muscle</tissue>
    </source>
</reference>
<evidence type="ECO:0000313" key="1">
    <source>
        <dbReference type="EMBL" id="TNN67082.1"/>
    </source>
</evidence>
<dbReference type="AlphaFoldDB" id="A0A4Z2HQM3"/>
<accession>A0A4Z2HQM3</accession>
<keyword evidence="2" id="KW-1185">Reference proteome</keyword>
<proteinExistence type="predicted"/>
<sequence>MGASVEVWLIRTPPVVEVRRCYCDSTKGLSDAPPCRRVRYTGTRTQSVSTPTGERGARQCVCYYVKIDYINR</sequence>
<protein>
    <submittedName>
        <fullName evidence="1">Uncharacterized protein</fullName>
    </submittedName>
</protein>
<dbReference type="EMBL" id="SRLO01000210">
    <property type="protein sequence ID" value="TNN67082.1"/>
    <property type="molecule type" value="Genomic_DNA"/>
</dbReference>
<comment type="caution">
    <text evidence="1">The sequence shown here is derived from an EMBL/GenBank/DDBJ whole genome shotgun (WGS) entry which is preliminary data.</text>
</comment>
<gene>
    <name evidence="1" type="ORF">EYF80_022728</name>
</gene>
<evidence type="ECO:0000313" key="2">
    <source>
        <dbReference type="Proteomes" id="UP000314294"/>
    </source>
</evidence>